<organism evidence="2 3">
    <name type="scientific">Nesidiocoris tenuis</name>
    <dbReference type="NCBI Taxonomy" id="355587"/>
    <lineage>
        <taxon>Eukaryota</taxon>
        <taxon>Metazoa</taxon>
        <taxon>Ecdysozoa</taxon>
        <taxon>Arthropoda</taxon>
        <taxon>Hexapoda</taxon>
        <taxon>Insecta</taxon>
        <taxon>Pterygota</taxon>
        <taxon>Neoptera</taxon>
        <taxon>Paraneoptera</taxon>
        <taxon>Hemiptera</taxon>
        <taxon>Heteroptera</taxon>
        <taxon>Panheteroptera</taxon>
        <taxon>Cimicomorpha</taxon>
        <taxon>Miridae</taxon>
        <taxon>Dicyphina</taxon>
        <taxon>Nesidiocoris</taxon>
    </lineage>
</organism>
<name>A0ABN7A9Z2_9HEMI</name>
<proteinExistence type="predicted"/>
<accession>A0ABN7A9Z2</accession>
<dbReference type="Proteomes" id="UP001307889">
    <property type="component" value="Chromosome 1"/>
</dbReference>
<keyword evidence="3" id="KW-1185">Reference proteome</keyword>
<feature type="region of interest" description="Disordered" evidence="1">
    <location>
        <begin position="59"/>
        <end position="110"/>
    </location>
</feature>
<evidence type="ECO:0000313" key="2">
    <source>
        <dbReference type="EMBL" id="BES87675.1"/>
    </source>
</evidence>
<reference evidence="2 3" key="1">
    <citation type="submission" date="2023-09" db="EMBL/GenBank/DDBJ databases">
        <title>Nesidiocoris tenuis whole genome shotgun sequence.</title>
        <authorList>
            <person name="Shibata T."/>
            <person name="Shimoda M."/>
            <person name="Kobayashi T."/>
            <person name="Uehara T."/>
        </authorList>
    </citation>
    <scope>NUCLEOTIDE SEQUENCE [LARGE SCALE GENOMIC DNA]</scope>
    <source>
        <strain evidence="2 3">Japan</strain>
    </source>
</reference>
<gene>
    <name evidence="2" type="ORF">NTJ_00480</name>
</gene>
<feature type="region of interest" description="Disordered" evidence="1">
    <location>
        <begin position="1"/>
        <end position="20"/>
    </location>
</feature>
<sequence>MGGEQGASWCSGGRKATRAELGIESEQASLRESLYSHLKSNERLTRNATGLGHSAGYAALSGPAGFDQLSPADGEAAAGRGDRGSEFRREGSQRAGRVPHNRPIAPKPAR</sequence>
<evidence type="ECO:0000313" key="3">
    <source>
        <dbReference type="Proteomes" id="UP001307889"/>
    </source>
</evidence>
<feature type="compositionally biased region" description="Basic and acidic residues" evidence="1">
    <location>
        <begin position="80"/>
        <end position="92"/>
    </location>
</feature>
<evidence type="ECO:0000256" key="1">
    <source>
        <dbReference type="SAM" id="MobiDB-lite"/>
    </source>
</evidence>
<protein>
    <submittedName>
        <fullName evidence="2">Uncharacterized protein</fullName>
    </submittedName>
</protein>
<dbReference type="EMBL" id="AP028909">
    <property type="protein sequence ID" value="BES87675.1"/>
    <property type="molecule type" value="Genomic_DNA"/>
</dbReference>